<name>T2ILH5_CROWT</name>
<dbReference type="AlphaFoldDB" id="T2ILH5"/>
<evidence type="ECO:0000313" key="2">
    <source>
        <dbReference type="EMBL" id="CCQ53642.1"/>
    </source>
</evidence>
<evidence type="ECO:0000313" key="3">
    <source>
        <dbReference type="Proteomes" id="UP000018348"/>
    </source>
</evidence>
<dbReference type="EMBL" id="CAQK01000867">
    <property type="protein sequence ID" value="CCQ53642.1"/>
    <property type="molecule type" value="Genomic_DNA"/>
</dbReference>
<sequence length="77" mass="8999">MVLMPNNAFYEFIDIDQYNSWKFKNGKYPTRYTVADVKKGKEYIFCISNYLGLMTYITGDIIQVVSTQPFLFVYSGV</sequence>
<feature type="domain" description="GH3 middle" evidence="1">
    <location>
        <begin position="2"/>
        <end position="67"/>
    </location>
</feature>
<comment type="caution">
    <text evidence="2">The sequence shown here is derived from an EMBL/GenBank/DDBJ whole genome shotgun (WGS) entry which is preliminary data.</text>
</comment>
<accession>T2ILH5</accession>
<dbReference type="Proteomes" id="UP000018348">
    <property type="component" value="Unassembled WGS sequence"/>
</dbReference>
<reference evidence="2 3" key="1">
    <citation type="submission" date="2013-01" db="EMBL/GenBank/DDBJ databases">
        <authorList>
            <person name="Bench S."/>
        </authorList>
    </citation>
    <scope>NUCLEOTIDE SEQUENCE [LARGE SCALE GENOMIC DNA]</scope>
    <source>
        <strain evidence="2 3">WH 8502</strain>
    </source>
</reference>
<reference evidence="2 3" key="2">
    <citation type="submission" date="2013-09" db="EMBL/GenBank/DDBJ databases">
        <title>Whole genome comparison of six Crocosphaera watsonii strains with differing phenotypes.</title>
        <authorList>
            <person name="Bench S.R."/>
            <person name="Heller P."/>
            <person name="Frank I."/>
            <person name="Arciniega M."/>
            <person name="Shilova I.N."/>
            <person name="Zehr J.P."/>
        </authorList>
    </citation>
    <scope>NUCLEOTIDE SEQUENCE [LARGE SCALE GENOMIC DNA]</scope>
    <source>
        <strain evidence="2 3">WH 8502</strain>
    </source>
</reference>
<proteinExistence type="predicted"/>
<dbReference type="Pfam" id="PF23571">
    <property type="entry name" value="GH3_M"/>
    <property type="match status" value="1"/>
</dbReference>
<organism evidence="2 3">
    <name type="scientific">Crocosphaera watsonii WH 8502</name>
    <dbReference type="NCBI Taxonomy" id="423474"/>
    <lineage>
        <taxon>Bacteria</taxon>
        <taxon>Bacillati</taxon>
        <taxon>Cyanobacteriota</taxon>
        <taxon>Cyanophyceae</taxon>
        <taxon>Oscillatoriophycideae</taxon>
        <taxon>Chroococcales</taxon>
        <taxon>Aphanothecaceae</taxon>
        <taxon>Crocosphaera</taxon>
    </lineage>
</organism>
<gene>
    <name evidence="2" type="ORF">CWATWH8502_4917</name>
</gene>
<protein>
    <recommendedName>
        <fullName evidence="1">GH3 middle domain-containing protein</fullName>
    </recommendedName>
</protein>
<dbReference type="InterPro" id="IPR055377">
    <property type="entry name" value="GH3_M"/>
</dbReference>
<evidence type="ECO:0000259" key="1">
    <source>
        <dbReference type="Pfam" id="PF23571"/>
    </source>
</evidence>